<dbReference type="OrthoDB" id="10333593at2759"/>
<gene>
    <name evidence="1" type="ORF">TorRG33x02_242150</name>
</gene>
<protein>
    <submittedName>
        <fullName evidence="1">Uncharacterized protein</fullName>
    </submittedName>
</protein>
<reference evidence="2" key="1">
    <citation type="submission" date="2016-06" db="EMBL/GenBank/DDBJ databases">
        <title>Parallel loss of symbiosis genes in relatives of nitrogen-fixing non-legume Parasponia.</title>
        <authorList>
            <person name="Van Velzen R."/>
            <person name="Holmer R."/>
            <person name="Bu F."/>
            <person name="Rutten L."/>
            <person name="Van Zeijl A."/>
            <person name="Liu W."/>
            <person name="Santuari L."/>
            <person name="Cao Q."/>
            <person name="Sharma T."/>
            <person name="Shen D."/>
            <person name="Roswanjaya Y."/>
            <person name="Wardhani T."/>
            <person name="Kalhor M.S."/>
            <person name="Jansen J."/>
            <person name="Van den Hoogen J."/>
            <person name="Gungor B."/>
            <person name="Hartog M."/>
            <person name="Hontelez J."/>
            <person name="Verver J."/>
            <person name="Yang W.-C."/>
            <person name="Schijlen E."/>
            <person name="Repin R."/>
            <person name="Schilthuizen M."/>
            <person name="Schranz E."/>
            <person name="Heidstra R."/>
            <person name="Miyata K."/>
            <person name="Fedorova E."/>
            <person name="Kohlen W."/>
            <person name="Bisseling T."/>
            <person name="Smit S."/>
            <person name="Geurts R."/>
        </authorList>
    </citation>
    <scope>NUCLEOTIDE SEQUENCE [LARGE SCALE GENOMIC DNA]</scope>
    <source>
        <strain evidence="2">cv. RG33-2</strain>
    </source>
</reference>
<organism evidence="1 2">
    <name type="scientific">Trema orientale</name>
    <name type="common">Charcoal tree</name>
    <name type="synonym">Celtis orientalis</name>
    <dbReference type="NCBI Taxonomy" id="63057"/>
    <lineage>
        <taxon>Eukaryota</taxon>
        <taxon>Viridiplantae</taxon>
        <taxon>Streptophyta</taxon>
        <taxon>Embryophyta</taxon>
        <taxon>Tracheophyta</taxon>
        <taxon>Spermatophyta</taxon>
        <taxon>Magnoliopsida</taxon>
        <taxon>eudicotyledons</taxon>
        <taxon>Gunneridae</taxon>
        <taxon>Pentapetalae</taxon>
        <taxon>rosids</taxon>
        <taxon>fabids</taxon>
        <taxon>Rosales</taxon>
        <taxon>Cannabaceae</taxon>
        <taxon>Trema</taxon>
    </lineage>
</organism>
<accession>A0A2P5DU27</accession>
<name>A0A2P5DU27_TREOI</name>
<evidence type="ECO:0000313" key="2">
    <source>
        <dbReference type="Proteomes" id="UP000237000"/>
    </source>
</evidence>
<dbReference type="InParanoid" id="A0A2P5DU27"/>
<keyword evidence="2" id="KW-1185">Reference proteome</keyword>
<dbReference type="AlphaFoldDB" id="A0A2P5DU27"/>
<proteinExistence type="predicted"/>
<evidence type="ECO:0000313" key="1">
    <source>
        <dbReference type="EMBL" id="PON76776.1"/>
    </source>
</evidence>
<dbReference type="Proteomes" id="UP000237000">
    <property type="component" value="Unassembled WGS sequence"/>
</dbReference>
<comment type="caution">
    <text evidence="1">The sequence shown here is derived from an EMBL/GenBank/DDBJ whole genome shotgun (WGS) entry which is preliminary data.</text>
</comment>
<sequence>MVRIRFSIPCTFIFKEMISFSIHNWTNLHIMKTTLIIENTCRVMKKITNKKSKCNCSTTIRHIVLLTRLFPRTKKKKRRLISF</sequence>
<dbReference type="EMBL" id="JXTC01000249">
    <property type="protein sequence ID" value="PON76776.1"/>
    <property type="molecule type" value="Genomic_DNA"/>
</dbReference>